<evidence type="ECO:0000259" key="9">
    <source>
        <dbReference type="PROSITE" id="PS50048"/>
    </source>
</evidence>
<evidence type="ECO:0000256" key="6">
    <source>
        <dbReference type="ARBA" id="ARBA00023163"/>
    </source>
</evidence>
<protein>
    <recommendedName>
        <fullName evidence="9">Zn(2)-C6 fungal-type domain-containing protein</fullName>
    </recommendedName>
</protein>
<comment type="subcellular location">
    <subcellularLocation>
        <location evidence="1">Nucleus</location>
    </subcellularLocation>
</comment>
<keyword evidence="4" id="KW-0805">Transcription regulation</keyword>
<organism evidence="10 11">
    <name type="scientific">Terfezia boudieri ATCC MYA-4762</name>
    <dbReference type="NCBI Taxonomy" id="1051890"/>
    <lineage>
        <taxon>Eukaryota</taxon>
        <taxon>Fungi</taxon>
        <taxon>Dikarya</taxon>
        <taxon>Ascomycota</taxon>
        <taxon>Pezizomycotina</taxon>
        <taxon>Pezizomycetes</taxon>
        <taxon>Pezizales</taxon>
        <taxon>Pezizaceae</taxon>
        <taxon>Terfezia</taxon>
    </lineage>
</organism>
<evidence type="ECO:0000256" key="1">
    <source>
        <dbReference type="ARBA" id="ARBA00004123"/>
    </source>
</evidence>
<feature type="domain" description="Zn(2)-C6 fungal-type" evidence="9">
    <location>
        <begin position="40"/>
        <end position="71"/>
    </location>
</feature>
<dbReference type="GO" id="GO:0003677">
    <property type="term" value="F:DNA binding"/>
    <property type="evidence" value="ECO:0007669"/>
    <property type="project" value="UniProtKB-KW"/>
</dbReference>
<proteinExistence type="predicted"/>
<dbReference type="InterPro" id="IPR051615">
    <property type="entry name" value="Transcr_Regulatory_Elem"/>
</dbReference>
<dbReference type="SUPFAM" id="SSF57701">
    <property type="entry name" value="Zn2/Cys6 DNA-binding domain"/>
    <property type="match status" value="1"/>
</dbReference>
<dbReference type="Proteomes" id="UP000267821">
    <property type="component" value="Unassembled WGS sequence"/>
</dbReference>
<keyword evidence="2" id="KW-0479">Metal-binding</keyword>
<evidence type="ECO:0000256" key="5">
    <source>
        <dbReference type="ARBA" id="ARBA00023125"/>
    </source>
</evidence>
<dbReference type="GO" id="GO:0005634">
    <property type="term" value="C:nucleus"/>
    <property type="evidence" value="ECO:0007669"/>
    <property type="project" value="UniProtKB-SubCell"/>
</dbReference>
<dbReference type="OrthoDB" id="2162761at2759"/>
<evidence type="ECO:0000256" key="2">
    <source>
        <dbReference type="ARBA" id="ARBA00022723"/>
    </source>
</evidence>
<dbReference type="PROSITE" id="PS50048">
    <property type="entry name" value="ZN2_CY6_FUNGAL_2"/>
    <property type="match status" value="1"/>
</dbReference>
<name>A0A3N4M668_9PEZI</name>
<dbReference type="PANTHER" id="PTHR31313:SF81">
    <property type="entry name" value="TY1 ENHANCER ACTIVATOR"/>
    <property type="match status" value="1"/>
</dbReference>
<feature type="compositionally biased region" description="Low complexity" evidence="8">
    <location>
        <begin position="12"/>
        <end position="26"/>
    </location>
</feature>
<dbReference type="PROSITE" id="PS00463">
    <property type="entry name" value="ZN2_CY6_FUNGAL_1"/>
    <property type="match status" value="1"/>
</dbReference>
<dbReference type="Pfam" id="PF04082">
    <property type="entry name" value="Fungal_trans"/>
    <property type="match status" value="1"/>
</dbReference>
<keyword evidence="5" id="KW-0238">DNA-binding</keyword>
<dbReference type="CDD" id="cd00067">
    <property type="entry name" value="GAL4"/>
    <property type="match status" value="1"/>
</dbReference>
<dbReference type="Gene3D" id="4.10.240.10">
    <property type="entry name" value="Zn(2)-C6 fungal-type DNA-binding domain"/>
    <property type="match status" value="1"/>
</dbReference>
<evidence type="ECO:0000256" key="8">
    <source>
        <dbReference type="SAM" id="MobiDB-lite"/>
    </source>
</evidence>
<dbReference type="EMBL" id="ML121527">
    <property type="protein sequence ID" value="RPB29318.1"/>
    <property type="molecule type" value="Genomic_DNA"/>
</dbReference>
<keyword evidence="7" id="KW-0539">Nucleus</keyword>
<dbReference type="GO" id="GO:0000981">
    <property type="term" value="F:DNA-binding transcription factor activity, RNA polymerase II-specific"/>
    <property type="evidence" value="ECO:0007669"/>
    <property type="project" value="InterPro"/>
</dbReference>
<dbReference type="InterPro" id="IPR007219">
    <property type="entry name" value="XnlR_reg_dom"/>
</dbReference>
<keyword evidence="6" id="KW-0804">Transcription</keyword>
<feature type="compositionally biased region" description="Basic residues" evidence="8">
    <location>
        <begin position="1"/>
        <end position="11"/>
    </location>
</feature>
<dbReference type="STRING" id="1051890.A0A3N4M668"/>
<keyword evidence="11" id="KW-1185">Reference proteome</keyword>
<feature type="region of interest" description="Disordered" evidence="8">
    <location>
        <begin position="1"/>
        <end position="26"/>
    </location>
</feature>
<dbReference type="FunCoup" id="A0A3N4M668">
    <property type="interactions" value="188"/>
</dbReference>
<sequence>MHRRGVNKRGPSKAGGKAGEAGAATSAGTVTNKRRCVSNACIACRKRKSKCDGNTPSCAACSSVYGTGCVYDPSSDHRRKGVYKKDIDNLKTRNDTLQTLIQAILDHPEEQVHELVQTMRSSDNLEDVAEAVLEGKFGSAIGESIWSVTEGEDVSMDRGDRTKSPSDREPTFETELSQRMSQLRVDAESGQVRFIGGTSNLILLPSQVQNHDRSGQCSPNFGRELERSLSDPYLTDRERNPILSWTNVLGASTQSCEAIDHLLQMYFVWHYPYFTTLSRELFYPPATQTQPMRYCTPLLFNAMLAVGCHFTAHPLARSDKNDPDTAGDHFFDECKRLILKNDEHVTPRLTTVQALALMSVREAGCAREERGWSYSGMSFRMGTEMGLHLDLEGTLRQRSIGRSGRMSEEELDARRITFWGCFLFDKCWSNYMGRMPQLPSSMASVHKYIIIPSEDAAVWSPYTDVGKSMISAQPARTRAVALQIIELCEISSDVLLQFYNPNPKKPASGISSGGRATNTTGGMGMSDIRNLGVLWNRLEDWRKKLPRELEPQQGCLPSILLMHMFHQLLYIHLFRPFLQSISATLPTLSLDPRRICVEAASKISKYLRFYKREYGLRQICNIAAYMIHSACTIHLLNLPEKSAKRDIVQGLRSLEDMAEGWLCARRALVIMRILAKRWKIGLPDEGDAILARAAK</sequence>
<dbReference type="InParanoid" id="A0A3N4M668"/>
<gene>
    <name evidence="10" type="ORF">L211DRAFT_775405</name>
</gene>
<dbReference type="GO" id="GO:0006351">
    <property type="term" value="P:DNA-templated transcription"/>
    <property type="evidence" value="ECO:0007669"/>
    <property type="project" value="InterPro"/>
</dbReference>
<dbReference type="PANTHER" id="PTHR31313">
    <property type="entry name" value="TY1 ENHANCER ACTIVATOR"/>
    <property type="match status" value="1"/>
</dbReference>
<accession>A0A3N4M668</accession>
<dbReference type="SMART" id="SM00066">
    <property type="entry name" value="GAL4"/>
    <property type="match status" value="1"/>
</dbReference>
<dbReference type="InterPro" id="IPR001138">
    <property type="entry name" value="Zn2Cys6_DnaBD"/>
</dbReference>
<dbReference type="Pfam" id="PF00172">
    <property type="entry name" value="Zn_clus"/>
    <property type="match status" value="1"/>
</dbReference>
<evidence type="ECO:0000256" key="4">
    <source>
        <dbReference type="ARBA" id="ARBA00023015"/>
    </source>
</evidence>
<dbReference type="CDD" id="cd12148">
    <property type="entry name" value="fungal_TF_MHR"/>
    <property type="match status" value="1"/>
</dbReference>
<dbReference type="InterPro" id="IPR036864">
    <property type="entry name" value="Zn2-C6_fun-type_DNA-bd_sf"/>
</dbReference>
<dbReference type="GO" id="GO:0008270">
    <property type="term" value="F:zinc ion binding"/>
    <property type="evidence" value="ECO:0007669"/>
    <property type="project" value="InterPro"/>
</dbReference>
<dbReference type="SMART" id="SM00906">
    <property type="entry name" value="Fungal_trans"/>
    <property type="match status" value="1"/>
</dbReference>
<dbReference type="AlphaFoldDB" id="A0A3N4M668"/>
<feature type="compositionally biased region" description="Basic and acidic residues" evidence="8">
    <location>
        <begin position="155"/>
        <end position="171"/>
    </location>
</feature>
<evidence type="ECO:0000313" key="10">
    <source>
        <dbReference type="EMBL" id="RPB29318.1"/>
    </source>
</evidence>
<feature type="non-terminal residue" evidence="10">
    <location>
        <position position="695"/>
    </location>
</feature>
<keyword evidence="3" id="KW-0862">Zinc</keyword>
<reference evidence="10 11" key="1">
    <citation type="journal article" date="2018" name="Nat. Ecol. Evol.">
        <title>Pezizomycetes genomes reveal the molecular basis of ectomycorrhizal truffle lifestyle.</title>
        <authorList>
            <person name="Murat C."/>
            <person name="Payen T."/>
            <person name="Noel B."/>
            <person name="Kuo A."/>
            <person name="Morin E."/>
            <person name="Chen J."/>
            <person name="Kohler A."/>
            <person name="Krizsan K."/>
            <person name="Balestrini R."/>
            <person name="Da Silva C."/>
            <person name="Montanini B."/>
            <person name="Hainaut M."/>
            <person name="Levati E."/>
            <person name="Barry K.W."/>
            <person name="Belfiori B."/>
            <person name="Cichocki N."/>
            <person name="Clum A."/>
            <person name="Dockter R.B."/>
            <person name="Fauchery L."/>
            <person name="Guy J."/>
            <person name="Iotti M."/>
            <person name="Le Tacon F."/>
            <person name="Lindquist E.A."/>
            <person name="Lipzen A."/>
            <person name="Malagnac F."/>
            <person name="Mello A."/>
            <person name="Molinier V."/>
            <person name="Miyauchi S."/>
            <person name="Poulain J."/>
            <person name="Riccioni C."/>
            <person name="Rubini A."/>
            <person name="Sitrit Y."/>
            <person name="Splivallo R."/>
            <person name="Traeger S."/>
            <person name="Wang M."/>
            <person name="Zifcakova L."/>
            <person name="Wipf D."/>
            <person name="Zambonelli A."/>
            <person name="Paolocci F."/>
            <person name="Nowrousian M."/>
            <person name="Ottonello S."/>
            <person name="Baldrian P."/>
            <person name="Spatafora J.W."/>
            <person name="Henrissat B."/>
            <person name="Nagy L.G."/>
            <person name="Aury J.M."/>
            <person name="Wincker P."/>
            <person name="Grigoriev I.V."/>
            <person name="Bonfante P."/>
            <person name="Martin F.M."/>
        </authorList>
    </citation>
    <scope>NUCLEOTIDE SEQUENCE [LARGE SCALE GENOMIC DNA]</scope>
    <source>
        <strain evidence="10 11">ATCC MYA-4762</strain>
    </source>
</reference>
<evidence type="ECO:0000256" key="7">
    <source>
        <dbReference type="ARBA" id="ARBA00023242"/>
    </source>
</evidence>
<feature type="region of interest" description="Disordered" evidence="8">
    <location>
        <begin position="152"/>
        <end position="173"/>
    </location>
</feature>
<evidence type="ECO:0000313" key="11">
    <source>
        <dbReference type="Proteomes" id="UP000267821"/>
    </source>
</evidence>
<evidence type="ECO:0000256" key="3">
    <source>
        <dbReference type="ARBA" id="ARBA00022833"/>
    </source>
</evidence>